<comment type="caution">
    <text evidence="3">The sequence shown here is derived from an EMBL/GenBank/DDBJ whole genome shotgun (WGS) entry which is preliminary data.</text>
</comment>
<evidence type="ECO:0008006" key="5">
    <source>
        <dbReference type="Google" id="ProtNLM"/>
    </source>
</evidence>
<proteinExistence type="predicted"/>
<evidence type="ECO:0000313" key="4">
    <source>
        <dbReference type="Proteomes" id="UP001642464"/>
    </source>
</evidence>
<keyword evidence="1" id="KW-1133">Transmembrane helix</keyword>
<feature type="transmembrane region" description="Helical" evidence="1">
    <location>
        <begin position="53"/>
        <end position="72"/>
    </location>
</feature>
<accession>A0ABP0LF59</accession>
<keyword evidence="2" id="KW-0732">Signal</keyword>
<reference evidence="3 4" key="1">
    <citation type="submission" date="2024-02" db="EMBL/GenBank/DDBJ databases">
        <authorList>
            <person name="Chen Y."/>
            <person name="Shah S."/>
            <person name="Dougan E. K."/>
            <person name="Thang M."/>
            <person name="Chan C."/>
        </authorList>
    </citation>
    <scope>NUCLEOTIDE SEQUENCE [LARGE SCALE GENOMIC DNA]</scope>
</reference>
<keyword evidence="4" id="KW-1185">Reference proteome</keyword>
<feature type="transmembrane region" description="Helical" evidence="1">
    <location>
        <begin position="84"/>
        <end position="102"/>
    </location>
</feature>
<dbReference type="Proteomes" id="UP001642464">
    <property type="component" value="Unassembled WGS sequence"/>
</dbReference>
<evidence type="ECO:0000256" key="1">
    <source>
        <dbReference type="SAM" id="Phobius"/>
    </source>
</evidence>
<dbReference type="EMBL" id="CAXAMM010016002">
    <property type="protein sequence ID" value="CAK9037814.1"/>
    <property type="molecule type" value="Genomic_DNA"/>
</dbReference>
<protein>
    <recommendedName>
        <fullName evidence="5">Dolichol kinase</fullName>
    </recommendedName>
</protein>
<feature type="transmembrane region" description="Helical" evidence="1">
    <location>
        <begin position="173"/>
        <end position="201"/>
    </location>
</feature>
<name>A0ABP0LF59_9DINO</name>
<keyword evidence="1" id="KW-0472">Membrane</keyword>
<gene>
    <name evidence="3" type="ORF">SCF082_LOCUS22326</name>
</gene>
<evidence type="ECO:0000313" key="3">
    <source>
        <dbReference type="EMBL" id="CAK9037814.1"/>
    </source>
</evidence>
<feature type="chain" id="PRO_5045784231" description="Dolichol kinase" evidence="2">
    <location>
        <begin position="19"/>
        <end position="236"/>
    </location>
</feature>
<evidence type="ECO:0000256" key="2">
    <source>
        <dbReference type="SAM" id="SignalP"/>
    </source>
</evidence>
<organism evidence="3 4">
    <name type="scientific">Durusdinium trenchii</name>
    <dbReference type="NCBI Taxonomy" id="1381693"/>
    <lineage>
        <taxon>Eukaryota</taxon>
        <taxon>Sar</taxon>
        <taxon>Alveolata</taxon>
        <taxon>Dinophyceae</taxon>
        <taxon>Suessiales</taxon>
        <taxon>Symbiodiniaceae</taxon>
        <taxon>Durusdinium</taxon>
    </lineage>
</organism>
<sequence length="236" mass="25934">MELHVLVLAAAFECCLLAFLEKSTQTLSNFQARKICHAGTGLMLLQLDSREEFVRYFVYVIAVVSLAMTWEIHPKLKPFRFGKSRDIGMTVYMIVAVIWFALELPIHVLAPMFFADPMGAVVGKYLSSMKDKGIVNPVWWNRGGVTKTLGGSAAVLAFTVITFAGPASLWQRLLVGVVAMLAEAIGGAYDNLLLVMVVVGFRMLFNTMDFGSPSLEHSRPPLVHSGSPQAFVAIHI</sequence>
<feature type="transmembrane region" description="Helical" evidence="1">
    <location>
        <begin position="148"/>
        <end position="167"/>
    </location>
</feature>
<feature type="signal peptide" evidence="2">
    <location>
        <begin position="1"/>
        <end position="18"/>
    </location>
</feature>
<keyword evidence="1" id="KW-0812">Transmembrane</keyword>